<evidence type="ECO:0000313" key="5">
    <source>
        <dbReference type="EMBL" id="SNS23980.1"/>
    </source>
</evidence>
<evidence type="ECO:0000256" key="4">
    <source>
        <dbReference type="ARBA" id="ARBA00013078"/>
    </source>
</evidence>
<dbReference type="SFLD" id="SFLDS00003">
    <property type="entry name" value="Haloacid_Dehalogenase"/>
    <property type="match status" value="1"/>
</dbReference>
<name>A0A239CV50_9BACT</name>
<accession>A0A239CV50</accession>
<dbReference type="GO" id="GO:0006281">
    <property type="term" value="P:DNA repair"/>
    <property type="evidence" value="ECO:0007669"/>
    <property type="project" value="TreeGrafter"/>
</dbReference>
<comment type="catalytic activity">
    <reaction evidence="1">
        <text>2-phosphoglycolate + H2O = glycolate + phosphate</text>
        <dbReference type="Rhea" id="RHEA:14369"/>
        <dbReference type="ChEBI" id="CHEBI:15377"/>
        <dbReference type="ChEBI" id="CHEBI:29805"/>
        <dbReference type="ChEBI" id="CHEBI:43474"/>
        <dbReference type="ChEBI" id="CHEBI:58033"/>
        <dbReference type="EC" id="3.1.3.18"/>
    </reaction>
</comment>
<evidence type="ECO:0000313" key="6">
    <source>
        <dbReference type="Proteomes" id="UP000198324"/>
    </source>
</evidence>
<dbReference type="PANTHER" id="PTHR43434">
    <property type="entry name" value="PHOSPHOGLYCOLATE PHOSPHATASE"/>
    <property type="match status" value="1"/>
</dbReference>
<organism evidence="5 6">
    <name type="scientific">Humidesulfovibrio mexicanus</name>
    <dbReference type="NCBI Taxonomy" id="147047"/>
    <lineage>
        <taxon>Bacteria</taxon>
        <taxon>Pseudomonadati</taxon>
        <taxon>Thermodesulfobacteriota</taxon>
        <taxon>Desulfovibrionia</taxon>
        <taxon>Desulfovibrionales</taxon>
        <taxon>Desulfovibrionaceae</taxon>
        <taxon>Humidesulfovibrio</taxon>
    </lineage>
</organism>
<dbReference type="InterPro" id="IPR023198">
    <property type="entry name" value="PGP-like_dom2"/>
</dbReference>
<dbReference type="EC" id="3.1.3.18" evidence="4"/>
<evidence type="ECO:0000256" key="2">
    <source>
        <dbReference type="ARBA" id="ARBA00004818"/>
    </source>
</evidence>
<dbReference type="Pfam" id="PF13419">
    <property type="entry name" value="HAD_2"/>
    <property type="match status" value="1"/>
</dbReference>
<dbReference type="InterPro" id="IPR041492">
    <property type="entry name" value="HAD_2"/>
</dbReference>
<dbReference type="GO" id="GO:0008967">
    <property type="term" value="F:phosphoglycolate phosphatase activity"/>
    <property type="evidence" value="ECO:0007669"/>
    <property type="project" value="UniProtKB-EC"/>
</dbReference>
<keyword evidence="6" id="KW-1185">Reference proteome</keyword>
<dbReference type="GO" id="GO:0005829">
    <property type="term" value="C:cytosol"/>
    <property type="evidence" value="ECO:0007669"/>
    <property type="project" value="TreeGrafter"/>
</dbReference>
<dbReference type="NCBIfam" id="TIGR01549">
    <property type="entry name" value="HAD-SF-IA-v1"/>
    <property type="match status" value="1"/>
</dbReference>
<dbReference type="OrthoDB" id="9792518at2"/>
<dbReference type="Gene3D" id="3.40.50.1000">
    <property type="entry name" value="HAD superfamily/HAD-like"/>
    <property type="match status" value="1"/>
</dbReference>
<protein>
    <recommendedName>
        <fullName evidence="4">phosphoglycolate phosphatase</fullName>
        <ecNumber evidence="4">3.1.3.18</ecNumber>
    </recommendedName>
</protein>
<dbReference type="PANTHER" id="PTHR43434:SF1">
    <property type="entry name" value="PHOSPHOGLYCOLATE PHOSPHATASE"/>
    <property type="match status" value="1"/>
</dbReference>
<dbReference type="Proteomes" id="UP000198324">
    <property type="component" value="Unassembled WGS sequence"/>
</dbReference>
<dbReference type="AlphaFoldDB" id="A0A239CV50"/>
<dbReference type="InterPro" id="IPR036412">
    <property type="entry name" value="HAD-like_sf"/>
</dbReference>
<dbReference type="PRINTS" id="PR00413">
    <property type="entry name" value="HADHALOGNASE"/>
</dbReference>
<evidence type="ECO:0000256" key="3">
    <source>
        <dbReference type="ARBA" id="ARBA00006171"/>
    </source>
</evidence>
<comment type="similarity">
    <text evidence="3">Belongs to the HAD-like hydrolase superfamily. CbbY/CbbZ/Gph/YieH family.</text>
</comment>
<comment type="pathway">
    <text evidence="2">Organic acid metabolism; glycolate biosynthesis; glycolate from 2-phosphoglycolate: step 1/1.</text>
</comment>
<sequence length="227" mass="24717">MNIPPRAVIFDLDGTLLDTLDDLADSGNAVLAALSLPVHPVDAYRYFVGLGIEELVRRMLPEDRRDPDFVREATAMTGVEYKRRWKDKTRPYHGVDRMLAGLGELGLPACVLSNKPQYYTDITVNEFFPSAPFVHVRGARPEVPNKPHPAGALALAADLGLTPGEVVFVGDTATDMKTARGAGMLPVGALWGFRDEAELRENGARDIISRPDELPKLLAGLMGRGKG</sequence>
<dbReference type="RefSeq" id="WP_089275485.1">
    <property type="nucleotide sequence ID" value="NZ_FZOC01000009.1"/>
</dbReference>
<dbReference type="InterPro" id="IPR023214">
    <property type="entry name" value="HAD_sf"/>
</dbReference>
<dbReference type="SUPFAM" id="SSF56784">
    <property type="entry name" value="HAD-like"/>
    <property type="match status" value="1"/>
</dbReference>
<dbReference type="InterPro" id="IPR006439">
    <property type="entry name" value="HAD-SF_hydro_IA"/>
</dbReference>
<gene>
    <name evidence="5" type="ORF">SAMN04488503_3304</name>
</gene>
<dbReference type="Gene3D" id="1.10.150.240">
    <property type="entry name" value="Putative phosphatase, domain 2"/>
    <property type="match status" value="1"/>
</dbReference>
<evidence type="ECO:0000256" key="1">
    <source>
        <dbReference type="ARBA" id="ARBA00000830"/>
    </source>
</evidence>
<dbReference type="InterPro" id="IPR050155">
    <property type="entry name" value="HAD-like_hydrolase_sf"/>
</dbReference>
<dbReference type="SFLD" id="SFLDG01129">
    <property type="entry name" value="C1.5:_HAD__Beta-PGM__Phosphata"/>
    <property type="match status" value="1"/>
</dbReference>
<proteinExistence type="inferred from homology"/>
<reference evidence="5 6" key="1">
    <citation type="submission" date="2017-06" db="EMBL/GenBank/DDBJ databases">
        <authorList>
            <person name="Kim H.J."/>
            <person name="Triplett B.A."/>
        </authorList>
    </citation>
    <scope>NUCLEOTIDE SEQUENCE [LARGE SCALE GENOMIC DNA]</scope>
    <source>
        <strain evidence="5 6">DSM 13116</strain>
    </source>
</reference>
<dbReference type="EMBL" id="FZOC01000009">
    <property type="protein sequence ID" value="SNS23980.1"/>
    <property type="molecule type" value="Genomic_DNA"/>
</dbReference>